<proteinExistence type="predicted"/>
<reference evidence="1" key="1">
    <citation type="submission" date="2016-04" db="EMBL/GenBank/DDBJ databases">
        <authorList>
            <person name="Tabuchi Yagui T.R."/>
        </authorList>
    </citation>
    <scope>NUCLEOTIDE SEQUENCE [LARGE SCALE GENOMIC DNA]</scope>
    <source>
        <strain evidence="1">NIES-26</strain>
    </source>
</reference>
<sequence>MASLICKGRLDFLSGEQRAELSRHFKKPSKTAMPHQLVVRLGLEYSEALAVLAVLEAEGLCENQLLIYHNCEPDVPAGAIPYGQGFPNLPWVCPLCEKSVEDYNELSFDVIATSMHPIEFV</sequence>
<dbReference type="EMBL" id="LXQD01000012">
    <property type="protein sequence ID" value="RCJ42274.1"/>
    <property type="molecule type" value="Genomic_DNA"/>
</dbReference>
<gene>
    <name evidence="1" type="ORF">A6770_08685</name>
</gene>
<protein>
    <submittedName>
        <fullName evidence="1">Uncharacterized protein</fullName>
    </submittedName>
</protein>
<organism evidence="1 2">
    <name type="scientific">Nostoc minutum NIES-26</name>
    <dbReference type="NCBI Taxonomy" id="1844469"/>
    <lineage>
        <taxon>Bacteria</taxon>
        <taxon>Bacillati</taxon>
        <taxon>Cyanobacteriota</taxon>
        <taxon>Cyanophyceae</taxon>
        <taxon>Nostocales</taxon>
        <taxon>Nostocaceae</taxon>
        <taxon>Nostoc</taxon>
    </lineage>
</organism>
<evidence type="ECO:0000313" key="2">
    <source>
        <dbReference type="Proteomes" id="UP000252107"/>
    </source>
</evidence>
<comment type="caution">
    <text evidence="1">The sequence shown here is derived from an EMBL/GenBank/DDBJ whole genome shotgun (WGS) entry which is preliminary data.</text>
</comment>
<name>A0A367S2T5_9NOSO</name>
<accession>A0A367S2T5</accession>
<dbReference type="AlphaFoldDB" id="A0A367S2T5"/>
<dbReference type="Proteomes" id="UP000252107">
    <property type="component" value="Unassembled WGS sequence"/>
</dbReference>
<keyword evidence="2" id="KW-1185">Reference proteome</keyword>
<evidence type="ECO:0000313" key="1">
    <source>
        <dbReference type="EMBL" id="RCJ42274.1"/>
    </source>
</evidence>